<dbReference type="InterPro" id="IPR049730">
    <property type="entry name" value="SNF2/RAD54-like_C"/>
</dbReference>
<dbReference type="PANTHER" id="PTHR45766:SF6">
    <property type="entry name" value="SWI_SNF-RELATED MATRIX-ASSOCIATED ACTIN-DEPENDENT REGULATOR OF CHROMATIN SUBFAMILY A-LIKE PROTEIN 1"/>
    <property type="match status" value="1"/>
</dbReference>
<dbReference type="SMART" id="SM00487">
    <property type="entry name" value="DEXDc"/>
    <property type="match status" value="1"/>
</dbReference>
<evidence type="ECO:0000259" key="4">
    <source>
        <dbReference type="PROSITE" id="PS51194"/>
    </source>
</evidence>
<keyword evidence="2" id="KW-0472">Membrane</keyword>
<accession>C4FJ50</accession>
<dbReference type="EMBL" id="ABZS01000042">
    <property type="protein sequence ID" value="EEP60905.1"/>
    <property type="molecule type" value="Genomic_DNA"/>
</dbReference>
<dbReference type="SUPFAM" id="SSF56024">
    <property type="entry name" value="Phospholipase D/nuclease"/>
    <property type="match status" value="1"/>
</dbReference>
<dbReference type="GO" id="GO:0016787">
    <property type="term" value="F:hydrolase activity"/>
    <property type="evidence" value="ECO:0007669"/>
    <property type="project" value="UniProtKB-KW"/>
</dbReference>
<dbReference type="Gene3D" id="3.40.50.300">
    <property type="entry name" value="P-loop containing nucleotide triphosphate hydrolases"/>
    <property type="match status" value="2"/>
</dbReference>
<keyword evidence="5" id="KW-0347">Helicase</keyword>
<dbReference type="Pfam" id="PF00176">
    <property type="entry name" value="SNF2-rel_dom"/>
    <property type="match status" value="1"/>
</dbReference>
<dbReference type="OrthoDB" id="9814088at2"/>
<keyword evidence="5" id="KW-0547">Nucleotide-binding</keyword>
<keyword evidence="2" id="KW-0812">Transmembrane</keyword>
<evidence type="ECO:0000256" key="1">
    <source>
        <dbReference type="ARBA" id="ARBA00022801"/>
    </source>
</evidence>
<keyword evidence="2" id="KW-1133">Transmembrane helix</keyword>
<evidence type="ECO:0000313" key="5">
    <source>
        <dbReference type="EMBL" id="EEP60905.1"/>
    </source>
</evidence>
<dbReference type="InterPro" id="IPR001650">
    <property type="entry name" value="Helicase_C-like"/>
</dbReference>
<dbReference type="CDD" id="cd18793">
    <property type="entry name" value="SF2_C_SNF"/>
    <property type="match status" value="1"/>
</dbReference>
<dbReference type="PANTHER" id="PTHR45766">
    <property type="entry name" value="DNA ANNEALING HELICASE AND ENDONUCLEASE ZRANB3 FAMILY MEMBER"/>
    <property type="match status" value="1"/>
</dbReference>
<reference evidence="5 6" key="1">
    <citation type="submission" date="2009-04" db="EMBL/GenBank/DDBJ databases">
        <authorList>
            <person name="Reysenbach A.-L."/>
            <person name="Heidelberg J.F."/>
            <person name="Nelson W.C."/>
        </authorList>
    </citation>
    <scope>NUCLEOTIDE SEQUENCE [LARGE SCALE GENOMIC DNA]</scope>
    <source>
        <strain evidence="5 6">SS-5</strain>
    </source>
</reference>
<evidence type="ECO:0000313" key="6">
    <source>
        <dbReference type="Proteomes" id="UP000005540"/>
    </source>
</evidence>
<dbReference type="Gene3D" id="3.30.870.10">
    <property type="entry name" value="Endonuclease Chain A"/>
    <property type="match status" value="1"/>
</dbReference>
<feature type="domain" description="Helicase C-terminal" evidence="4">
    <location>
        <begin position="643"/>
        <end position="813"/>
    </location>
</feature>
<dbReference type="Pfam" id="PF00271">
    <property type="entry name" value="Helicase_C"/>
    <property type="match status" value="1"/>
</dbReference>
<dbReference type="InterPro" id="IPR014001">
    <property type="entry name" value="Helicase_ATP-bd"/>
</dbReference>
<dbReference type="SUPFAM" id="SSF52540">
    <property type="entry name" value="P-loop containing nucleoside triphosphate hydrolases"/>
    <property type="match status" value="2"/>
</dbReference>
<dbReference type="InterPro" id="IPR000330">
    <property type="entry name" value="SNF2_N"/>
</dbReference>
<name>C4FJ50_9AQUI</name>
<dbReference type="CDD" id="cd09178">
    <property type="entry name" value="PLDc_N_Snf2_like"/>
    <property type="match status" value="1"/>
</dbReference>
<sequence>MNNTDLTFITNLPGQTLKDRFNALIKDTRFFDVLVGYFYVSGFYAIYKSLENTEKIRILIGISTTKQTYDLIEKGRHLSQKEAKELVEEEIIKEFEDSEDKKEVEEGILKFIEWISTGRLEIRAYPERNLHAKLYIMTFKEGDRDVGRVITGSSNFTQKGLVENLEFNVELKNISDYQYAKKKFEELWEDSVEVSEKFVQTIKNKTFINDSITPYELYLKFLYEYFKEELDSTQNLDTSNLPENFKNLEYQRQAVLNAKKIIEEHGGVFISDVVGLGKTYMTAMLVSQLGGNTMVIAPPSLLSRSNPGSWENVLRDFHIPFKAISIGKLEEALEEIEFREYKNIIIDESHRFRNESTKTYEKLAEICRGKRVILVSATPYNNSPKDILAQIKLFQNPRRSTIPGILDLESFFNELKGRIEKAKKSQDPEKFVEESKEVAKEIRDKVLKYIMIRRTRKDIETYFKEDLERNNLKFPQVNDPTPVLYQLNEIEDNAFMKTVELVAKRLKYARYTPLLYLKSQINTLKQSQKNMASFMKVLLVKRLESSFYAFNKTLDRFIKSYEGMLNAINQKGKVYISKRFSDKILEFLESDNDEEIEKLLNEGKAEEYDIHDFKENFIEDLKKDLDILKQIKSLWQDIERDPKLDVLIQELKNNPILKDKKVIIFTESKETAEYLTENLNKIFDNKVLLFHGGSSEEVRDKIIENFDDRSRVKKDDYRILVTTDVLSEGVNLHRSNIIINYDIPWNPTKIIQRVGRVNRLDTKFDEIYVYNFFPTAQVEDQIKLKQIARSKVEAFLNLLGGDAAILTEGESVKSYELFDKLTSKNFITDEDFEESELKYYRIIEKIRDENPDLFDKIKQLPKKARAGKKAENITNALLTFFRKGKLMKFYLSDKNKTQELDFLTAVKFFECDESQQKIIIPIEEFYNLLEKNKKEFIRATYEEEFIHHKPGKDSSKELLKHIKAIFKDRKKLTEEQEKYIDLIIERIEEGALPKKTVQNALRAIKHIEDPLKAISILKNEIPKNLVYKQHLGVMLNQGYKREVILSLYLGA</sequence>
<protein>
    <submittedName>
        <fullName evidence="5">Helicase domain protein</fullName>
    </submittedName>
</protein>
<dbReference type="InterPro" id="IPR025202">
    <property type="entry name" value="PLD-like_dom"/>
</dbReference>
<dbReference type="Proteomes" id="UP000005540">
    <property type="component" value="Unassembled WGS sequence"/>
</dbReference>
<gene>
    <name evidence="5" type="ORF">SULYE_0592</name>
</gene>
<dbReference type="InterPro" id="IPR027417">
    <property type="entry name" value="P-loop_NTPase"/>
</dbReference>
<dbReference type="Pfam" id="PF13091">
    <property type="entry name" value="PLDc_2"/>
    <property type="match status" value="1"/>
</dbReference>
<dbReference type="SMART" id="SM00490">
    <property type="entry name" value="HELICc"/>
    <property type="match status" value="1"/>
</dbReference>
<keyword evidence="1" id="KW-0378">Hydrolase</keyword>
<keyword evidence="6" id="KW-1185">Reference proteome</keyword>
<dbReference type="PROSITE" id="PS51192">
    <property type="entry name" value="HELICASE_ATP_BIND_1"/>
    <property type="match status" value="1"/>
</dbReference>
<comment type="caution">
    <text evidence="5">The sequence shown here is derived from an EMBL/GenBank/DDBJ whole genome shotgun (WGS) entry which is preliminary data.</text>
</comment>
<dbReference type="GO" id="GO:0005524">
    <property type="term" value="F:ATP binding"/>
    <property type="evidence" value="ECO:0007669"/>
    <property type="project" value="InterPro"/>
</dbReference>
<evidence type="ECO:0000259" key="3">
    <source>
        <dbReference type="PROSITE" id="PS51192"/>
    </source>
</evidence>
<dbReference type="RefSeq" id="WP_007546258.1">
    <property type="nucleotide sequence ID" value="NZ_ABZS01000042.1"/>
</dbReference>
<dbReference type="GO" id="GO:0004386">
    <property type="term" value="F:helicase activity"/>
    <property type="evidence" value="ECO:0007669"/>
    <property type="project" value="UniProtKB-KW"/>
</dbReference>
<organism evidence="5 6">
    <name type="scientific">Sulfurihydrogenibium yellowstonense SS-5</name>
    <dbReference type="NCBI Taxonomy" id="432331"/>
    <lineage>
        <taxon>Bacteria</taxon>
        <taxon>Pseudomonadati</taxon>
        <taxon>Aquificota</taxon>
        <taxon>Aquificia</taxon>
        <taxon>Aquificales</taxon>
        <taxon>Hydrogenothermaceae</taxon>
        <taxon>Sulfurihydrogenibium</taxon>
    </lineage>
</organism>
<dbReference type="PROSITE" id="PS51194">
    <property type="entry name" value="HELICASE_CTER"/>
    <property type="match status" value="1"/>
</dbReference>
<keyword evidence="5" id="KW-0067">ATP-binding</keyword>
<feature type="domain" description="Helicase ATP-binding" evidence="3">
    <location>
        <begin position="259"/>
        <end position="397"/>
    </location>
</feature>
<proteinExistence type="predicted"/>
<dbReference type="AlphaFoldDB" id="C4FJ50"/>
<evidence type="ECO:0000256" key="2">
    <source>
        <dbReference type="SAM" id="Phobius"/>
    </source>
</evidence>
<feature type="transmembrane region" description="Helical" evidence="2">
    <location>
        <begin position="30"/>
        <end position="47"/>
    </location>
</feature>